<proteinExistence type="predicted"/>
<keyword evidence="4" id="KW-1185">Reference proteome</keyword>
<keyword evidence="1" id="KW-0732">Signal</keyword>
<dbReference type="Pfam" id="PF13620">
    <property type="entry name" value="CarboxypepD_reg"/>
    <property type="match status" value="1"/>
</dbReference>
<dbReference type="Pfam" id="PF14905">
    <property type="entry name" value="OMP_b-brl_3"/>
    <property type="match status" value="1"/>
</dbReference>
<organism evidence="3 4">
    <name type="scientific">Emticicia aquatilis</name>
    <dbReference type="NCBI Taxonomy" id="1537369"/>
    <lineage>
        <taxon>Bacteria</taxon>
        <taxon>Pseudomonadati</taxon>
        <taxon>Bacteroidota</taxon>
        <taxon>Cytophagia</taxon>
        <taxon>Cytophagales</taxon>
        <taxon>Leadbetterellaceae</taxon>
        <taxon>Emticicia</taxon>
    </lineage>
</organism>
<feature type="chain" id="PRO_5037019353" description="Outer membrane protein beta-barrel domain-containing protein" evidence="1">
    <location>
        <begin position="25"/>
        <end position="945"/>
    </location>
</feature>
<dbReference type="SUPFAM" id="SSF49452">
    <property type="entry name" value="Starch-binding domain-like"/>
    <property type="match status" value="1"/>
</dbReference>
<feature type="domain" description="Outer membrane protein beta-barrel" evidence="2">
    <location>
        <begin position="473"/>
        <end position="807"/>
    </location>
</feature>
<gene>
    <name evidence="3" type="ORF">GCM10011514_06740</name>
</gene>
<evidence type="ECO:0000313" key="3">
    <source>
        <dbReference type="EMBL" id="GGD45363.1"/>
    </source>
</evidence>
<dbReference type="Proteomes" id="UP000609064">
    <property type="component" value="Unassembled WGS sequence"/>
</dbReference>
<protein>
    <recommendedName>
        <fullName evidence="2">Outer membrane protein beta-barrel domain-containing protein</fullName>
    </recommendedName>
</protein>
<dbReference type="InterPro" id="IPR013784">
    <property type="entry name" value="Carb-bd-like_fold"/>
</dbReference>
<dbReference type="Gene3D" id="2.60.40.1120">
    <property type="entry name" value="Carboxypeptidase-like, regulatory domain"/>
    <property type="match status" value="1"/>
</dbReference>
<dbReference type="InterPro" id="IPR041700">
    <property type="entry name" value="OMP_b-brl_3"/>
</dbReference>
<evidence type="ECO:0000313" key="4">
    <source>
        <dbReference type="Proteomes" id="UP000609064"/>
    </source>
</evidence>
<reference evidence="3" key="2">
    <citation type="submission" date="2020-09" db="EMBL/GenBank/DDBJ databases">
        <authorList>
            <person name="Sun Q."/>
            <person name="Zhou Y."/>
        </authorList>
    </citation>
    <scope>NUCLEOTIDE SEQUENCE</scope>
    <source>
        <strain evidence="3">CGMCC 1.15958</strain>
    </source>
</reference>
<dbReference type="AlphaFoldDB" id="A0A916YI70"/>
<evidence type="ECO:0000259" key="2">
    <source>
        <dbReference type="Pfam" id="PF14905"/>
    </source>
</evidence>
<comment type="caution">
    <text evidence="3">The sequence shown here is derived from an EMBL/GenBank/DDBJ whole genome shotgun (WGS) entry which is preliminary data.</text>
</comment>
<accession>A0A916YI70</accession>
<dbReference type="SUPFAM" id="SSF56935">
    <property type="entry name" value="Porins"/>
    <property type="match status" value="1"/>
</dbReference>
<sequence length="945" mass="106394">MKKAITITRAMLCLFLLTCGAAFAQNPARISVKGIVIDSSSTTLPSATIMLLTPKDSALVSYGRTENDGQFEIKGVKRGTYLLKISYMGYLPYQQEFTPAEGGVTDLGKIQLKPIMKELYEVVVRTAKAPLSIKGDTVEYNAASFKVPPGSTVEDLLRKLPGMSVDQDGNIKAQGQDVKRVTVDGKQFFGGDTKMATKNLSAEAIKKVQVFNDKTEQAKATGIDDGKKEKTMNLELKDEFKKGGFGKVTAGIGDKERMEVKGNYNKFDQKNQFSLIGLGNNTNQVGMGFDDFQDFRGSQSFNWNDNADFGFGGGGRYYYFGGDEGDEDLSIPVGGGRGQGLTDSYAAGLNYNYDTKKNKLSSSYYFNGKNQILDALSSRQNFLNNNASFNTTNNDYTRNQSYNHRVSFRLEKMVDSLNTFTFVGNGKLSKGNTRYDGLQQFFTGNNELSNQTTINNRTGFSSSAAALTGIYRHKFKKKGRIFAASGGYNFTNSDGDATQISLNEFYKITSTNDLLRNINQFNSTLSDRNQWKASLLYVEPFGKKFSSETFYNFSTRNSIVDRNVKNNESNLQIDSLTRYFENTISYNRVGTSLRYNYKGINISAGVAGQQFSLRGNFTQPKKPETIVDQKYFIWLGNVQGSLDLKNNRYMWFGYEPNVSEPSIKDLQPVVDNSNPLYIREGNPDLLPQVDHNFNVGGNYYNPGSFMSIYFGMNYNYHVNQIIYNQNIDSKTFKTTTKPMNITGGDNVGTYFGLGFPLKKTKATLNLNGNVNASKNLTYINDILNNTNNLSYYAGLRLDLTPSDKFTFYGNANFGITNTKYSINTAQNQTIYNHRFGAEMNVKFPKDFYFNSRLNYNVFINERFGFNQRQPIWNAAVYKQLGKSKKAEIRLTAYDILNRNLNISQFANQNYYSESRTETLARYFMLSFTYNMRGVKNQMRRSGGGW</sequence>
<name>A0A916YI70_9BACT</name>
<dbReference type="RefSeq" id="WP_188764602.1">
    <property type="nucleotide sequence ID" value="NZ_BMKK01000001.1"/>
</dbReference>
<reference evidence="3" key="1">
    <citation type="journal article" date="2014" name="Int. J. Syst. Evol. Microbiol.">
        <title>Complete genome sequence of Corynebacterium casei LMG S-19264T (=DSM 44701T), isolated from a smear-ripened cheese.</title>
        <authorList>
            <consortium name="US DOE Joint Genome Institute (JGI-PGF)"/>
            <person name="Walter F."/>
            <person name="Albersmeier A."/>
            <person name="Kalinowski J."/>
            <person name="Ruckert C."/>
        </authorList>
    </citation>
    <scope>NUCLEOTIDE SEQUENCE</scope>
    <source>
        <strain evidence="3">CGMCC 1.15958</strain>
    </source>
</reference>
<dbReference type="GO" id="GO:0030246">
    <property type="term" value="F:carbohydrate binding"/>
    <property type="evidence" value="ECO:0007669"/>
    <property type="project" value="InterPro"/>
</dbReference>
<dbReference type="EMBL" id="BMKK01000001">
    <property type="protein sequence ID" value="GGD45363.1"/>
    <property type="molecule type" value="Genomic_DNA"/>
</dbReference>
<feature type="signal peptide" evidence="1">
    <location>
        <begin position="1"/>
        <end position="24"/>
    </location>
</feature>
<evidence type="ECO:0000256" key="1">
    <source>
        <dbReference type="SAM" id="SignalP"/>
    </source>
</evidence>